<evidence type="ECO:0000256" key="1">
    <source>
        <dbReference type="SAM" id="Coils"/>
    </source>
</evidence>
<feature type="region of interest" description="Disordered" evidence="2">
    <location>
        <begin position="1"/>
        <end position="76"/>
    </location>
</feature>
<feature type="region of interest" description="Disordered" evidence="2">
    <location>
        <begin position="475"/>
        <end position="507"/>
    </location>
</feature>
<evidence type="ECO:0000313" key="4">
    <source>
        <dbReference type="Proteomes" id="UP000521943"/>
    </source>
</evidence>
<feature type="coiled-coil region" evidence="1">
    <location>
        <begin position="98"/>
        <end position="139"/>
    </location>
</feature>
<dbReference type="OrthoDB" id="3231188at2759"/>
<protein>
    <submittedName>
        <fullName evidence="3">Uncharacterized protein</fullName>
    </submittedName>
</protein>
<dbReference type="Proteomes" id="UP000521943">
    <property type="component" value="Unassembled WGS sequence"/>
</dbReference>
<gene>
    <name evidence="3" type="ORF">DFP72DRAFT_1068175</name>
</gene>
<feature type="region of interest" description="Disordered" evidence="2">
    <location>
        <begin position="526"/>
        <end position="577"/>
    </location>
</feature>
<organism evidence="3 4">
    <name type="scientific">Ephemerocybe angulata</name>
    <dbReference type="NCBI Taxonomy" id="980116"/>
    <lineage>
        <taxon>Eukaryota</taxon>
        <taxon>Fungi</taxon>
        <taxon>Dikarya</taxon>
        <taxon>Basidiomycota</taxon>
        <taxon>Agaricomycotina</taxon>
        <taxon>Agaricomycetes</taxon>
        <taxon>Agaricomycetidae</taxon>
        <taxon>Agaricales</taxon>
        <taxon>Agaricineae</taxon>
        <taxon>Psathyrellaceae</taxon>
        <taxon>Ephemerocybe</taxon>
    </lineage>
</organism>
<feature type="compositionally biased region" description="Basic residues" evidence="2">
    <location>
        <begin position="1"/>
        <end position="10"/>
    </location>
</feature>
<evidence type="ECO:0000256" key="2">
    <source>
        <dbReference type="SAM" id="MobiDB-lite"/>
    </source>
</evidence>
<dbReference type="EMBL" id="JACGCI010000032">
    <property type="protein sequence ID" value="KAF6755046.1"/>
    <property type="molecule type" value="Genomic_DNA"/>
</dbReference>
<dbReference type="AlphaFoldDB" id="A0A8H6M7K6"/>
<feature type="compositionally biased region" description="Acidic residues" evidence="2">
    <location>
        <begin position="30"/>
        <end position="40"/>
    </location>
</feature>
<feature type="compositionally biased region" description="Basic and acidic residues" evidence="2">
    <location>
        <begin position="215"/>
        <end position="224"/>
    </location>
</feature>
<comment type="caution">
    <text evidence="3">The sequence shown here is derived from an EMBL/GenBank/DDBJ whole genome shotgun (WGS) entry which is preliminary data.</text>
</comment>
<keyword evidence="1" id="KW-0175">Coiled coil</keyword>
<feature type="compositionally biased region" description="Polar residues" evidence="2">
    <location>
        <begin position="496"/>
        <end position="507"/>
    </location>
</feature>
<proteinExistence type="predicted"/>
<feature type="region of interest" description="Disordered" evidence="2">
    <location>
        <begin position="202"/>
        <end position="225"/>
    </location>
</feature>
<reference evidence="3 4" key="1">
    <citation type="submission" date="2020-07" db="EMBL/GenBank/DDBJ databases">
        <title>Comparative genomics of pyrophilous fungi reveals a link between fire events and developmental genes.</title>
        <authorList>
            <consortium name="DOE Joint Genome Institute"/>
            <person name="Steindorff A.S."/>
            <person name="Carver A."/>
            <person name="Calhoun S."/>
            <person name="Stillman K."/>
            <person name="Liu H."/>
            <person name="Lipzen A."/>
            <person name="Pangilinan J."/>
            <person name="Labutti K."/>
            <person name="Bruns T.D."/>
            <person name="Grigoriev I.V."/>
        </authorList>
    </citation>
    <scope>NUCLEOTIDE SEQUENCE [LARGE SCALE GENOMIC DNA]</scope>
    <source>
        <strain evidence="3 4">CBS 144469</strain>
    </source>
</reference>
<sequence length="577" mass="64172">MSPAFRHRPNRQWNDADGENFEQEVLAIPSDDDDESDDTTPDTLFRQGAPQQRHQRIAHPPTQAQGQVQPGFIAPQPTGGVANFAFPDINAQIERAVEQRASAEIREAQLKVGKLTAENRRLKTENEQLRNRLRAANIRFDPSKPGQQYSAEPQAPVAGTAVATAAKAPVTGSHALDETIRVCARKFFVFNEAFISPALFERPRPRTSSTNSNRYTDKQSKEDGQLSELYENFPESTHPYIPLIGFRTLYNTATKQFFRGAVHDLRTYAHVIFGIPNSEPLYVYNADRSQSREFKAFLTWPQPIPGQSFILPILFPRNVRDQSKLFRNLQLPLVLRGLLNGPKSVTRPSFTVQKAPSRANGRVWGSTGSTPGAMSYAIVLSILVNNTDHHHADVGEISGFRYADAFEFYKQLIVRALQSGGIAQERMEETMDFWDDIAFPGARAPSARAGGAQVHDQDEMIDMLAALQIETPFAASPPSIPQEEPPHAPSDEEDFVNNTPNPGNATMQETEGAAIQLIHDDPLDTIEPDIIVISHPPPRNDELGNANPPPPPSKARNPRQKKVAEKPVRRSQRQQGN</sequence>
<evidence type="ECO:0000313" key="3">
    <source>
        <dbReference type="EMBL" id="KAF6755046.1"/>
    </source>
</evidence>
<accession>A0A8H6M7K6</accession>
<keyword evidence="4" id="KW-1185">Reference proteome</keyword>
<name>A0A8H6M7K6_9AGAR</name>